<dbReference type="AlphaFoldDB" id="A0A8J7RMX3"/>
<evidence type="ECO:0000256" key="1">
    <source>
        <dbReference type="SAM" id="Phobius"/>
    </source>
</evidence>
<keyword evidence="1" id="KW-1133">Transmembrane helix</keyword>
<organism evidence="2 3">
    <name type="scientific">Methanococcus voltae</name>
    <dbReference type="NCBI Taxonomy" id="2188"/>
    <lineage>
        <taxon>Archaea</taxon>
        <taxon>Methanobacteriati</taxon>
        <taxon>Methanobacteriota</taxon>
        <taxon>Methanomada group</taxon>
        <taxon>Methanococci</taxon>
        <taxon>Methanococcales</taxon>
        <taxon>Methanococcaceae</taxon>
        <taxon>Methanococcus</taxon>
    </lineage>
</organism>
<dbReference type="EMBL" id="JAGGMV010000001">
    <property type="protein sequence ID" value="MBP2201139.1"/>
    <property type="molecule type" value="Genomic_DNA"/>
</dbReference>
<accession>A0A8J7RMX3</accession>
<protein>
    <submittedName>
        <fullName evidence="2">Uncharacterized protein</fullName>
    </submittedName>
</protein>
<keyword evidence="1" id="KW-0472">Membrane</keyword>
<name>A0A8J7RMX3_METVO</name>
<evidence type="ECO:0000313" key="3">
    <source>
        <dbReference type="Proteomes" id="UP000740329"/>
    </source>
</evidence>
<dbReference type="OrthoDB" id="65804at2157"/>
<comment type="caution">
    <text evidence="2">The sequence shown here is derived from an EMBL/GenBank/DDBJ whole genome shotgun (WGS) entry which is preliminary data.</text>
</comment>
<proteinExistence type="predicted"/>
<dbReference type="Proteomes" id="UP000740329">
    <property type="component" value="Unassembled WGS sequence"/>
</dbReference>
<sequence>MKLNIKTKDVIGKYRYLSILFVLLIFFLAICNISYALDDDEKNNIRVKLIEHDKTKYRDELEYDGNNVVLDVLIENIPNNFGYSERSEDKDGGCKGVDLLMNYSTEYLKPVSFNWSDDFKDTKLKRYEMKDGKLDLSISFEDLVTKDFILGTITYTPIKKGETELTMGGDITSNYGQSYNGNNPYYKDINKLEISGRYPSISYYDLKLDIKKESNYVGETKTTEKVDDETASIGEPDSSNLNIRVNQGEPVIHVKEINVSQIEPKISVNLDTETVFDFKLVVLAIAIGLISGIAFGLFSRIGGK</sequence>
<evidence type="ECO:0000313" key="2">
    <source>
        <dbReference type="EMBL" id="MBP2201139.1"/>
    </source>
</evidence>
<gene>
    <name evidence="2" type="ORF">J3E07_000537</name>
</gene>
<reference evidence="2" key="1">
    <citation type="submission" date="2021-03" db="EMBL/GenBank/DDBJ databases">
        <title>Genomic Encyclopedia of Type Strains, Phase IV (KMG-V): Genome sequencing to study the core and pangenomes of soil and plant-associated prokaryotes.</title>
        <authorList>
            <person name="Whitman W."/>
        </authorList>
    </citation>
    <scope>NUCLEOTIDE SEQUENCE</scope>
    <source>
        <strain evidence="2">C4</strain>
    </source>
</reference>
<keyword evidence="1" id="KW-0812">Transmembrane</keyword>
<feature type="transmembrane region" description="Helical" evidence="1">
    <location>
        <begin position="280"/>
        <end position="298"/>
    </location>
</feature>
<dbReference type="RefSeq" id="WP_209590601.1">
    <property type="nucleotide sequence ID" value="NZ_JAGGMU010000001.1"/>
</dbReference>